<evidence type="ECO:0000313" key="1">
    <source>
        <dbReference type="EMBL" id="EQC33072.1"/>
    </source>
</evidence>
<gene>
    <name evidence="1" type="ORF">SDRG_09591</name>
</gene>
<organism evidence="1 2">
    <name type="scientific">Saprolegnia diclina (strain VS20)</name>
    <dbReference type="NCBI Taxonomy" id="1156394"/>
    <lineage>
        <taxon>Eukaryota</taxon>
        <taxon>Sar</taxon>
        <taxon>Stramenopiles</taxon>
        <taxon>Oomycota</taxon>
        <taxon>Saprolegniomycetes</taxon>
        <taxon>Saprolegniales</taxon>
        <taxon>Saprolegniaceae</taxon>
        <taxon>Saprolegnia</taxon>
    </lineage>
</organism>
<dbReference type="AlphaFoldDB" id="T0RSF4"/>
<dbReference type="Proteomes" id="UP000030762">
    <property type="component" value="Unassembled WGS sequence"/>
</dbReference>
<keyword evidence="2" id="KW-1185">Reference proteome</keyword>
<proteinExistence type="predicted"/>
<protein>
    <submittedName>
        <fullName evidence="1">Uncharacterized protein</fullName>
    </submittedName>
</protein>
<dbReference type="GeneID" id="19950318"/>
<sequence>MPSDAASDLLNETRERAGANVPPHRVSIDAAWEAAMARQLRPLVAHSSADVTIALAHLNLATAFVDGVYRPAIPRDGAFGVLLVLLPSVFAPNTAWSLQGRDLHETWVPASTTTHVPWFASIGFKRLSVDRVAFGLRAVLVYHMLAAVPVPAPPAPKPFALVAPFPKHAALFRCQNLDALEATRLRRDDVRALMSIRASGEYFVVLVHVVLDADASRIVEARRFDPRCTIPQRFLDRLAGQTIDAWFALNPNAPRTAFQALVWPATRSVVLLGCDAALRGLEAHGEDQDVLLYFYPTPWRSTTKKQKTTASLHRPALAIVTCFPHTDARLVARLLRVVAQLDTPRLFATLLRDHIAVLDANALSYAVQTLGPVNALPGVMALVLRATRSVPSLLAGVVAWTSQLQDEYLATPLTTLPCTMCATTWSPFRPPWPSRY</sequence>
<dbReference type="EMBL" id="JH767161">
    <property type="protein sequence ID" value="EQC33072.1"/>
    <property type="molecule type" value="Genomic_DNA"/>
</dbReference>
<dbReference type="VEuPathDB" id="FungiDB:SDRG_09591"/>
<accession>T0RSF4</accession>
<dbReference type="RefSeq" id="XP_008613758.1">
    <property type="nucleotide sequence ID" value="XM_008615536.1"/>
</dbReference>
<name>T0RSF4_SAPDV</name>
<dbReference type="InParanoid" id="T0RSF4"/>
<evidence type="ECO:0000313" key="2">
    <source>
        <dbReference type="Proteomes" id="UP000030762"/>
    </source>
</evidence>
<reference evidence="1 2" key="1">
    <citation type="submission" date="2012-04" db="EMBL/GenBank/DDBJ databases">
        <title>The Genome Sequence of Saprolegnia declina VS20.</title>
        <authorList>
            <consortium name="The Broad Institute Genome Sequencing Platform"/>
            <person name="Russ C."/>
            <person name="Nusbaum C."/>
            <person name="Tyler B."/>
            <person name="van West P."/>
            <person name="Dieguez-Uribeondo J."/>
            <person name="de Bruijn I."/>
            <person name="Tripathy S."/>
            <person name="Jiang R."/>
            <person name="Young S.K."/>
            <person name="Zeng Q."/>
            <person name="Gargeya S."/>
            <person name="Fitzgerald M."/>
            <person name="Haas B."/>
            <person name="Abouelleil A."/>
            <person name="Alvarado L."/>
            <person name="Arachchi H.M."/>
            <person name="Berlin A."/>
            <person name="Chapman S.B."/>
            <person name="Goldberg J."/>
            <person name="Griggs A."/>
            <person name="Gujja S."/>
            <person name="Hansen M."/>
            <person name="Howarth C."/>
            <person name="Imamovic A."/>
            <person name="Larimer J."/>
            <person name="McCowen C."/>
            <person name="Montmayeur A."/>
            <person name="Murphy C."/>
            <person name="Neiman D."/>
            <person name="Pearson M."/>
            <person name="Priest M."/>
            <person name="Roberts A."/>
            <person name="Saif S."/>
            <person name="Shea T."/>
            <person name="Sisk P."/>
            <person name="Sykes S."/>
            <person name="Wortman J."/>
            <person name="Nusbaum C."/>
            <person name="Birren B."/>
        </authorList>
    </citation>
    <scope>NUCLEOTIDE SEQUENCE [LARGE SCALE GENOMIC DNA]</scope>
    <source>
        <strain evidence="1 2">VS20</strain>
    </source>
</reference>